<dbReference type="PROSITE" id="PS00093">
    <property type="entry name" value="N4_MTASE"/>
    <property type="match status" value="1"/>
</dbReference>
<sequence length="451" mass="52746">MSNLTKTDKILIEKLSNKINREKDYLDFLNSNTKYLTHGYHIYPAMMIPQLAKEFIELVKEVKPEIKKLYDPFMGSGTSLVEGLVHDLEVYGTDINPLSQMMSKAKTTPIEPSKLSRAISDLEYSIREMTILHHEGNYKISNLPDFDKIDFWFKKEVIISLQLIKNCINDFMDDDLKTFFMASFSETVRHVSNTRNNEFKLYRMAPEKLENWSPNVNDEFLKRVYRNEIGNMDFYKQLEEVGNYSPKTVINKQSNIKLPDEFKNEMFDIVVTSPPYGDSKTTVAYGQFSRLSAQWLDLKIDDDTKINQLDNVMLGGRTDRKIIVNDVLDHLDSPTLNTVFNLIKHKDEKRALEVLQFYIDLDKSIKETTRVMKPESYQFWVVANRTVKMISIPTDIIISELFRKYNVHHLYSFYRKIPNKRMPSKNSPTNKIGNHSVTMTSEIILMLKKDY</sequence>
<dbReference type="EC" id="2.1.1.113" evidence="2"/>
<keyword evidence="3 8" id="KW-0489">Methyltransferase</keyword>
<dbReference type="InterPro" id="IPR017985">
    <property type="entry name" value="MeTrfase_CN4_CS"/>
</dbReference>
<dbReference type="GO" id="GO:0032259">
    <property type="term" value="P:methylation"/>
    <property type="evidence" value="ECO:0007669"/>
    <property type="project" value="UniProtKB-KW"/>
</dbReference>
<proteinExistence type="inferred from homology"/>
<gene>
    <name evidence="8" type="ORF">ERX27_10785</name>
</gene>
<comment type="catalytic activity">
    <reaction evidence="7">
        <text>a 2'-deoxycytidine in DNA + S-adenosyl-L-methionine = an N(4)-methyl-2'-deoxycytidine in DNA + S-adenosyl-L-homocysteine + H(+)</text>
        <dbReference type="Rhea" id="RHEA:16857"/>
        <dbReference type="Rhea" id="RHEA-COMP:11369"/>
        <dbReference type="Rhea" id="RHEA-COMP:13674"/>
        <dbReference type="ChEBI" id="CHEBI:15378"/>
        <dbReference type="ChEBI" id="CHEBI:57856"/>
        <dbReference type="ChEBI" id="CHEBI:59789"/>
        <dbReference type="ChEBI" id="CHEBI:85452"/>
        <dbReference type="ChEBI" id="CHEBI:137933"/>
        <dbReference type="EC" id="2.1.1.113"/>
    </reaction>
</comment>
<comment type="similarity">
    <text evidence="1">Belongs to the N(4)/N(6)-methyltransferase family. N(4) subfamily.</text>
</comment>
<comment type="caution">
    <text evidence="8">The sequence shown here is derived from an EMBL/GenBank/DDBJ whole genome shotgun (WGS) entry which is preliminary data.</text>
</comment>
<evidence type="ECO:0000256" key="7">
    <source>
        <dbReference type="ARBA" id="ARBA00049120"/>
    </source>
</evidence>
<dbReference type="InterPro" id="IPR029063">
    <property type="entry name" value="SAM-dependent_MTases_sf"/>
</dbReference>
<name>A0A4R6BAP7_9STAP</name>
<dbReference type="GO" id="GO:0009307">
    <property type="term" value="P:DNA restriction-modification system"/>
    <property type="evidence" value="ECO:0007669"/>
    <property type="project" value="UniProtKB-KW"/>
</dbReference>
<keyword evidence="9" id="KW-1185">Reference proteome</keyword>
<evidence type="ECO:0000256" key="6">
    <source>
        <dbReference type="ARBA" id="ARBA00022747"/>
    </source>
</evidence>
<accession>A0A4R6BAP7</accession>
<dbReference type="SUPFAM" id="SSF53335">
    <property type="entry name" value="S-adenosyl-L-methionine-dependent methyltransferases"/>
    <property type="match status" value="2"/>
</dbReference>
<organism evidence="8 9">
    <name type="scientific">Macrococcus brunensis</name>
    <dbReference type="NCBI Taxonomy" id="198483"/>
    <lineage>
        <taxon>Bacteria</taxon>
        <taxon>Bacillati</taxon>
        <taxon>Bacillota</taxon>
        <taxon>Bacilli</taxon>
        <taxon>Bacillales</taxon>
        <taxon>Staphylococcaceae</taxon>
        <taxon>Macrococcus</taxon>
    </lineage>
</organism>
<dbReference type="OrthoDB" id="9800801at2"/>
<dbReference type="GO" id="GO:0015667">
    <property type="term" value="F:site-specific DNA-methyltransferase (cytosine-N4-specific) activity"/>
    <property type="evidence" value="ECO:0007669"/>
    <property type="project" value="UniProtKB-EC"/>
</dbReference>
<evidence type="ECO:0000256" key="1">
    <source>
        <dbReference type="ARBA" id="ARBA00010203"/>
    </source>
</evidence>
<evidence type="ECO:0000256" key="3">
    <source>
        <dbReference type="ARBA" id="ARBA00022603"/>
    </source>
</evidence>
<evidence type="ECO:0000256" key="2">
    <source>
        <dbReference type="ARBA" id="ARBA00012185"/>
    </source>
</evidence>
<dbReference type="EMBL" id="SCWA01000029">
    <property type="protein sequence ID" value="TDL93346.1"/>
    <property type="molecule type" value="Genomic_DNA"/>
</dbReference>
<keyword evidence="5" id="KW-0949">S-adenosyl-L-methionine</keyword>
<dbReference type="GO" id="GO:0003677">
    <property type="term" value="F:DNA binding"/>
    <property type="evidence" value="ECO:0007669"/>
    <property type="project" value="InterPro"/>
</dbReference>
<keyword evidence="6" id="KW-0680">Restriction system</keyword>
<reference evidence="8 9" key="1">
    <citation type="submission" date="2019-01" db="EMBL/GenBank/DDBJ databases">
        <title>Draft genome sequences of the type strains of six Macrococcus species.</title>
        <authorList>
            <person name="Mazhar S."/>
            <person name="Altermann E."/>
            <person name="Hill C."/>
            <person name="Mcauliffe O."/>
        </authorList>
    </citation>
    <scope>NUCLEOTIDE SEQUENCE [LARGE SCALE GENOMIC DNA]</scope>
    <source>
        <strain evidence="8 9">CCM4811</strain>
    </source>
</reference>
<dbReference type="AlphaFoldDB" id="A0A4R6BAP7"/>
<evidence type="ECO:0000256" key="5">
    <source>
        <dbReference type="ARBA" id="ARBA00022691"/>
    </source>
</evidence>
<evidence type="ECO:0000313" key="9">
    <source>
        <dbReference type="Proteomes" id="UP000295310"/>
    </source>
</evidence>
<evidence type="ECO:0000256" key="4">
    <source>
        <dbReference type="ARBA" id="ARBA00022679"/>
    </source>
</evidence>
<protein>
    <recommendedName>
        <fullName evidence="2">site-specific DNA-methyltransferase (cytosine-N(4)-specific)</fullName>
        <ecNumber evidence="2">2.1.1.113</ecNumber>
    </recommendedName>
</protein>
<dbReference type="RefSeq" id="WP_133432816.1">
    <property type="nucleotide sequence ID" value="NZ_SCWA01000029.1"/>
</dbReference>
<evidence type="ECO:0000313" key="8">
    <source>
        <dbReference type="EMBL" id="TDL93346.1"/>
    </source>
</evidence>
<dbReference type="Proteomes" id="UP000295310">
    <property type="component" value="Unassembled WGS sequence"/>
</dbReference>
<dbReference type="Gene3D" id="3.40.50.150">
    <property type="entry name" value="Vaccinia Virus protein VP39"/>
    <property type="match status" value="2"/>
</dbReference>
<keyword evidence="4" id="KW-0808">Transferase</keyword>